<feature type="non-terminal residue" evidence="1">
    <location>
        <position position="156"/>
    </location>
</feature>
<keyword evidence="2" id="KW-1185">Reference proteome</keyword>
<dbReference type="OrthoDB" id="618098at2759"/>
<name>A0A7J9N694_GOSSC</name>
<sequence length="156" mass="17526">MSDFSQSTTTSSQNSRGTKRKWVLKEDAVLVVCMVDLHNVGTFNADTRFKAGYLNELKRMLEKVIKKLVNSDIAISIYTKNRATRKNAQTATDIVEEIDAEDVATTNNPEKGRTYHGCEVDASLNEMDVSVTQSQSLKLNQDDSTFLKKEKKKISD</sequence>
<comment type="caution">
    <text evidence="1">The sequence shown here is derived from an EMBL/GenBank/DDBJ whole genome shotgun (WGS) entry which is preliminary data.</text>
</comment>
<reference evidence="1 2" key="1">
    <citation type="journal article" date="2019" name="Genome Biol. Evol.">
        <title>Insights into the evolution of the New World diploid cottons (Gossypium, subgenus Houzingenia) based on genome sequencing.</title>
        <authorList>
            <person name="Grover C.E."/>
            <person name="Arick M.A. 2nd"/>
            <person name="Thrash A."/>
            <person name="Conover J.L."/>
            <person name="Sanders W.S."/>
            <person name="Peterson D.G."/>
            <person name="Frelichowski J.E."/>
            <person name="Scheffler J.A."/>
            <person name="Scheffler B.E."/>
            <person name="Wendel J.F."/>
        </authorList>
    </citation>
    <scope>NUCLEOTIDE SEQUENCE [LARGE SCALE GENOMIC DNA]</scope>
    <source>
        <strain evidence="1">1</strain>
        <tissue evidence="1">Leaf</tissue>
    </source>
</reference>
<dbReference type="EMBL" id="JABFAF010270516">
    <property type="protein sequence ID" value="MBA0878099.1"/>
    <property type="molecule type" value="Genomic_DNA"/>
</dbReference>
<proteinExistence type="predicted"/>
<dbReference type="PANTHER" id="PTHR48464:SF1">
    <property type="entry name" value="MYB_SANT-LIKE DOMAIN-CONTAINING PROTEIN"/>
    <property type="match status" value="1"/>
</dbReference>
<evidence type="ECO:0000313" key="1">
    <source>
        <dbReference type="EMBL" id="MBA0878099.1"/>
    </source>
</evidence>
<dbReference type="Proteomes" id="UP000593576">
    <property type="component" value="Unassembled WGS sequence"/>
</dbReference>
<dbReference type="AlphaFoldDB" id="A0A7J9N694"/>
<gene>
    <name evidence="1" type="ORF">Goshw_005516</name>
</gene>
<evidence type="ECO:0000313" key="2">
    <source>
        <dbReference type="Proteomes" id="UP000593576"/>
    </source>
</evidence>
<dbReference type="PANTHER" id="PTHR48464">
    <property type="match status" value="1"/>
</dbReference>
<organism evidence="1 2">
    <name type="scientific">Gossypium schwendimanii</name>
    <name type="common">Cotton</name>
    <dbReference type="NCBI Taxonomy" id="34291"/>
    <lineage>
        <taxon>Eukaryota</taxon>
        <taxon>Viridiplantae</taxon>
        <taxon>Streptophyta</taxon>
        <taxon>Embryophyta</taxon>
        <taxon>Tracheophyta</taxon>
        <taxon>Spermatophyta</taxon>
        <taxon>Magnoliopsida</taxon>
        <taxon>eudicotyledons</taxon>
        <taxon>Gunneridae</taxon>
        <taxon>Pentapetalae</taxon>
        <taxon>rosids</taxon>
        <taxon>malvids</taxon>
        <taxon>Malvales</taxon>
        <taxon>Malvaceae</taxon>
        <taxon>Malvoideae</taxon>
        <taxon>Gossypium</taxon>
    </lineage>
</organism>
<protein>
    <submittedName>
        <fullName evidence="1">Uncharacterized protein</fullName>
    </submittedName>
</protein>
<accession>A0A7J9N694</accession>